<dbReference type="InterPro" id="IPR036962">
    <property type="entry name" value="Glyco_hydro_3_N_sf"/>
</dbReference>
<evidence type="ECO:0000256" key="10">
    <source>
        <dbReference type="ARBA" id="ARBA00039579"/>
    </source>
</evidence>
<evidence type="ECO:0000256" key="8">
    <source>
        <dbReference type="ARBA" id="ARBA00023295"/>
    </source>
</evidence>
<keyword evidence="8" id="KW-0326">Glycosidase</keyword>
<evidence type="ECO:0000256" key="6">
    <source>
        <dbReference type="ARBA" id="ARBA00022729"/>
    </source>
</evidence>
<dbReference type="AlphaFoldDB" id="A0A7S1CC37"/>
<dbReference type="InterPro" id="IPR013783">
    <property type="entry name" value="Ig-like_fold"/>
</dbReference>
<comment type="subcellular location">
    <subcellularLocation>
        <location evidence="2">Secreted</location>
    </subcellularLocation>
</comment>
<dbReference type="Gene3D" id="3.50.4.10">
    <property type="entry name" value="Hepatocyte Growth Factor"/>
    <property type="match status" value="1"/>
</dbReference>
<comment type="catalytic activity">
    <reaction evidence="1">
        <text>Hydrolysis of terminal, non-reducing beta-D-glucosyl residues with release of beta-D-glucose.</text>
        <dbReference type="EC" id="3.2.1.21"/>
    </reaction>
</comment>
<organism evidence="16">
    <name type="scientific">Bicosoecida sp. CB-2014</name>
    <dbReference type="NCBI Taxonomy" id="1486930"/>
    <lineage>
        <taxon>Eukaryota</taxon>
        <taxon>Sar</taxon>
        <taxon>Stramenopiles</taxon>
        <taxon>Bigyra</taxon>
        <taxon>Opalozoa</taxon>
        <taxon>Bicosoecida</taxon>
    </lineage>
</organism>
<dbReference type="InterPro" id="IPR050288">
    <property type="entry name" value="Cellulose_deg_GH3"/>
</dbReference>
<dbReference type="Pfam" id="PF01915">
    <property type="entry name" value="Glyco_hydro_3_C"/>
    <property type="match status" value="1"/>
</dbReference>
<evidence type="ECO:0000256" key="2">
    <source>
        <dbReference type="ARBA" id="ARBA00004613"/>
    </source>
</evidence>
<dbReference type="SUPFAM" id="SSF51445">
    <property type="entry name" value="(Trans)glycosidases"/>
    <property type="match status" value="1"/>
</dbReference>
<keyword evidence="6 14" id="KW-0732">Signal</keyword>
<dbReference type="EC" id="3.2.1.21" evidence="4"/>
<proteinExistence type="inferred from homology"/>
<sequence length="779" mass="81184">MAARAALMALVTVAAAAVAVAAAEPGAAAAWMDTSDPPAARAQKLLAAMNLTEKVHMLHGSGSGYVGNVEANTRLGIPALKLNDGPQGFRGISGTSTAWPSGLTIGASFDVDAASKWGTAMGVEFYGKGANVQLGPGLCLARVPKCGRNFEYISGEDPFLGATMVAPVITGIQSKGVIANAKHWVDNSQETNRHTVSEVVGEREEFELYYPPFEGAVNAGVGSVMCSYNKINGTWSCENPNHLARDLKQRLNFSGWVMSDWGATHSTSITAGLDQEMPGANFMGDALLAAVKGGSIPQSAVDDATLRILTPMFQMGVFDYNNTGTLQTNVTSPAHNALARELAAGSMVLLKNVDKALPLDDTVTSIAIIGDQAANPIVHGGGSGQVVPYYVAAPLDSFRARFGIVTPPPGPSNCSEAHWTTGIDYRNQDSQTSAPAGSAMDCCNLCASRGGGQPCNAFTFVGGTCWMKGDAHNPVKDGSAVSGIVRVAPPAPAANCSSGSPKRCIYYADGTDVNEAAAIAAMADVAIVFAATTSSEGSDRTTLNLTSNNGQANMLIEAVAKAAKRTVVSMVQPGAVVTPWRDDVDAIIAAFMPGQEYGNAVMDVIFGDKEPSGRLPLTFPAFEGQEAFTPSQWPGVNLVSTYSEHLEVGYRYYDAKNLAPAFPFGHGLGYTTFAYTGLQASAAGVSVTITNTGSRDGAATPQLYLGFPSSAGEPPKQLKGFSKVDVKAGASATVTMPLNDRSFSIWDTASHSWAVQHGDFSVMVGASSRDIRLTGTLTV</sequence>
<evidence type="ECO:0000256" key="13">
    <source>
        <dbReference type="ARBA" id="ARBA00041808"/>
    </source>
</evidence>
<dbReference type="InterPro" id="IPR001764">
    <property type="entry name" value="Glyco_hydro_3_N"/>
</dbReference>
<keyword evidence="7" id="KW-0378">Hydrolase</keyword>
<dbReference type="SMART" id="SM01217">
    <property type="entry name" value="Fn3_like"/>
    <property type="match status" value="1"/>
</dbReference>
<evidence type="ECO:0000256" key="14">
    <source>
        <dbReference type="SAM" id="SignalP"/>
    </source>
</evidence>
<dbReference type="PANTHER" id="PTHR42715:SF12">
    <property type="entry name" value="BETA-GLUCOSIDASE G-RELATED"/>
    <property type="match status" value="1"/>
</dbReference>
<evidence type="ECO:0000256" key="1">
    <source>
        <dbReference type="ARBA" id="ARBA00000448"/>
    </source>
</evidence>
<dbReference type="InterPro" id="IPR026891">
    <property type="entry name" value="Fn3-like"/>
</dbReference>
<dbReference type="Pfam" id="PF00933">
    <property type="entry name" value="Glyco_hydro_3"/>
    <property type="match status" value="1"/>
</dbReference>
<dbReference type="InterPro" id="IPR017853">
    <property type="entry name" value="GH"/>
</dbReference>
<dbReference type="InterPro" id="IPR036881">
    <property type="entry name" value="Glyco_hydro_3_C_sf"/>
</dbReference>
<evidence type="ECO:0000313" key="16">
    <source>
        <dbReference type="EMBL" id="CAD8913829.1"/>
    </source>
</evidence>
<dbReference type="InterPro" id="IPR002772">
    <property type="entry name" value="Glyco_hydro_3_C"/>
</dbReference>
<evidence type="ECO:0000256" key="9">
    <source>
        <dbReference type="ARBA" id="ARBA00024983"/>
    </source>
</evidence>
<dbReference type="EMBL" id="HBFS01010301">
    <property type="protein sequence ID" value="CAD8913829.1"/>
    <property type="molecule type" value="Transcribed_RNA"/>
</dbReference>
<gene>
    <name evidence="16" type="ORF">BSP0115_LOCUS7081</name>
</gene>
<evidence type="ECO:0000256" key="7">
    <source>
        <dbReference type="ARBA" id="ARBA00022801"/>
    </source>
</evidence>
<dbReference type="PRINTS" id="PR00133">
    <property type="entry name" value="GLHYDRLASE3"/>
</dbReference>
<feature type="signal peptide" evidence="14">
    <location>
        <begin position="1"/>
        <end position="23"/>
    </location>
</feature>
<name>A0A7S1CC37_9STRA</name>
<evidence type="ECO:0000256" key="12">
    <source>
        <dbReference type="ARBA" id="ARBA00041601"/>
    </source>
</evidence>
<dbReference type="Pfam" id="PF14310">
    <property type="entry name" value="Fn3-like"/>
    <property type="match status" value="1"/>
</dbReference>
<dbReference type="GO" id="GO:0008422">
    <property type="term" value="F:beta-glucosidase activity"/>
    <property type="evidence" value="ECO:0007669"/>
    <property type="project" value="UniProtKB-EC"/>
</dbReference>
<evidence type="ECO:0000256" key="3">
    <source>
        <dbReference type="ARBA" id="ARBA00005336"/>
    </source>
</evidence>
<dbReference type="Gene3D" id="2.60.40.10">
    <property type="entry name" value="Immunoglobulins"/>
    <property type="match status" value="1"/>
</dbReference>
<dbReference type="PANTHER" id="PTHR42715">
    <property type="entry name" value="BETA-GLUCOSIDASE"/>
    <property type="match status" value="1"/>
</dbReference>
<comment type="function">
    <text evidence="9">Beta-glucosidases are one of a number of cellulolytic enzymes involved in the degradation of cellulosic biomass. Catalyzes the last step releasing glucose from the inhibitory cellobiose.</text>
</comment>
<reference evidence="16" key="1">
    <citation type="submission" date="2021-01" db="EMBL/GenBank/DDBJ databases">
        <authorList>
            <person name="Corre E."/>
            <person name="Pelletier E."/>
            <person name="Niang G."/>
            <person name="Scheremetjew M."/>
            <person name="Finn R."/>
            <person name="Kale V."/>
            <person name="Holt S."/>
            <person name="Cochrane G."/>
            <person name="Meng A."/>
            <person name="Brown T."/>
            <person name="Cohen L."/>
        </authorList>
    </citation>
    <scope>NUCLEOTIDE SEQUENCE</scope>
    <source>
        <strain evidence="16">Ms1</strain>
    </source>
</reference>
<dbReference type="GO" id="GO:0005576">
    <property type="term" value="C:extracellular region"/>
    <property type="evidence" value="ECO:0007669"/>
    <property type="project" value="UniProtKB-SubCell"/>
</dbReference>
<protein>
    <recommendedName>
        <fullName evidence="10">Probable beta-glucosidase G</fullName>
        <ecNumber evidence="4">3.2.1.21</ecNumber>
    </recommendedName>
    <alternativeName>
        <fullName evidence="11">Beta-D-glucoside glucohydrolase G</fullName>
    </alternativeName>
    <alternativeName>
        <fullName evidence="12">Cellobiase G</fullName>
    </alternativeName>
    <alternativeName>
        <fullName evidence="13">Gentiobiase G</fullName>
    </alternativeName>
</protein>
<evidence type="ECO:0000256" key="5">
    <source>
        <dbReference type="ARBA" id="ARBA00022525"/>
    </source>
</evidence>
<dbReference type="Gene3D" id="3.40.50.1700">
    <property type="entry name" value="Glycoside hydrolase family 3 C-terminal domain"/>
    <property type="match status" value="1"/>
</dbReference>
<evidence type="ECO:0000256" key="4">
    <source>
        <dbReference type="ARBA" id="ARBA00012744"/>
    </source>
</evidence>
<dbReference type="GO" id="GO:0009251">
    <property type="term" value="P:glucan catabolic process"/>
    <property type="evidence" value="ECO:0007669"/>
    <property type="project" value="TreeGrafter"/>
</dbReference>
<evidence type="ECO:0000259" key="15">
    <source>
        <dbReference type="SMART" id="SM01217"/>
    </source>
</evidence>
<keyword evidence="5" id="KW-0964">Secreted</keyword>
<dbReference type="SUPFAM" id="SSF52279">
    <property type="entry name" value="Beta-D-glucan exohydrolase, C-terminal domain"/>
    <property type="match status" value="1"/>
</dbReference>
<feature type="chain" id="PRO_5031187592" description="Probable beta-glucosidase G" evidence="14">
    <location>
        <begin position="24"/>
        <end position="779"/>
    </location>
</feature>
<dbReference type="Gene3D" id="3.20.20.300">
    <property type="entry name" value="Glycoside hydrolase, family 3, N-terminal domain"/>
    <property type="match status" value="1"/>
</dbReference>
<evidence type="ECO:0000256" key="11">
    <source>
        <dbReference type="ARBA" id="ARBA00041276"/>
    </source>
</evidence>
<feature type="domain" description="Fibronectin type III-like" evidence="15">
    <location>
        <begin position="699"/>
        <end position="768"/>
    </location>
</feature>
<comment type="similarity">
    <text evidence="3">Belongs to the glycosyl hydrolase 3 family.</text>
</comment>
<accession>A0A7S1CC37</accession>